<dbReference type="AlphaFoldDB" id="A0A4Z0ZU69"/>
<dbReference type="EMBL" id="RQGH01000013">
    <property type="protein sequence ID" value="TGL70735.1"/>
    <property type="molecule type" value="Genomic_DNA"/>
</dbReference>
<accession>A0A4Z0ZU69</accession>
<name>A0A4Z0ZU69_9LEPT</name>
<reference evidence="1" key="1">
    <citation type="journal article" date="2019" name="PLoS Negl. Trop. Dis.">
        <title>Revisiting the worldwide diversity of Leptospira species in the environment.</title>
        <authorList>
            <person name="Vincent A.T."/>
            <person name="Schiettekatte O."/>
            <person name="Bourhy P."/>
            <person name="Veyrier F.J."/>
            <person name="Picardeau M."/>
        </authorList>
    </citation>
    <scope>NUCLEOTIDE SEQUENCE [LARGE SCALE GENOMIC DNA]</scope>
    <source>
        <strain evidence="1">201702451</strain>
    </source>
</reference>
<protein>
    <submittedName>
        <fullName evidence="1">Uncharacterized protein</fullName>
    </submittedName>
</protein>
<gene>
    <name evidence="1" type="ORF">EHQ62_07095</name>
</gene>
<keyword evidence="2" id="KW-1185">Reference proteome</keyword>
<evidence type="ECO:0000313" key="1">
    <source>
        <dbReference type="EMBL" id="TGL70735.1"/>
    </source>
</evidence>
<evidence type="ECO:0000313" key="2">
    <source>
        <dbReference type="Proteomes" id="UP000297567"/>
    </source>
</evidence>
<organism evidence="1 2">
    <name type="scientific">Leptospira jelokensis</name>
    <dbReference type="NCBI Taxonomy" id="2484931"/>
    <lineage>
        <taxon>Bacteria</taxon>
        <taxon>Pseudomonadati</taxon>
        <taxon>Spirochaetota</taxon>
        <taxon>Spirochaetia</taxon>
        <taxon>Leptospirales</taxon>
        <taxon>Leptospiraceae</taxon>
        <taxon>Leptospira</taxon>
    </lineage>
</organism>
<dbReference type="Proteomes" id="UP000297567">
    <property type="component" value="Unassembled WGS sequence"/>
</dbReference>
<comment type="caution">
    <text evidence="1">The sequence shown here is derived from an EMBL/GenBank/DDBJ whole genome shotgun (WGS) entry which is preliminary data.</text>
</comment>
<sequence>MKYKFIYILFVVLISFALHSQSNVLDYKTKNKTNEVERTYLLDLLRAKLAKEFKQEFVFVVEHFKLSGDFAWFRGVTKRKDGKEIELAEDLPYDCCHVEALFKKVNGKWQIAESAAFSTDVWWDGIQLRYPKAAKEIFQESSDKN</sequence>
<proteinExistence type="predicted"/>